<feature type="domain" description="EAL" evidence="1">
    <location>
        <begin position="54"/>
        <end position="306"/>
    </location>
</feature>
<protein>
    <submittedName>
        <fullName evidence="2">EAL domain-containing protein (Putative c-di-GMP-specific phosphodiesterase class I)</fullName>
    </submittedName>
</protein>
<organism evidence="2 3">
    <name type="scientific">Pectinatus haikarae</name>
    <dbReference type="NCBI Taxonomy" id="349096"/>
    <lineage>
        <taxon>Bacteria</taxon>
        <taxon>Bacillati</taxon>
        <taxon>Bacillota</taxon>
        <taxon>Negativicutes</taxon>
        <taxon>Selenomonadales</taxon>
        <taxon>Selenomonadaceae</taxon>
        <taxon>Pectinatus</taxon>
    </lineage>
</organism>
<dbReference type="Proteomes" id="UP001239167">
    <property type="component" value="Unassembled WGS sequence"/>
</dbReference>
<sequence length="459" mass="52953">MKLVPAIGICPAEKNTAVSFLCDWAIFALRSIKRNYFQHVAVFNDSVRGKMLEEQELLGIAEQALSDGEFKLYFQPKCNMNNGKIAGAEVLVRWWHPKKGMIMPGVFIPLFEKNGFIEKLDTHIWEKTVQWLKTRIASGENVVPISVNISRTDITNMDVYLVLTGLVEKYAVNPQLLELEITESAYIDKSEEIINLSAKLMDYGFIVLIDDFGSGYSSLNILKDIKANILKLDMRFLETENKKGKDIIQAVVYMGRWLNMIIITEGVEKQEQVDFLRKIGCTYAQGFFYHRPMEQSAFEELIGNPKSIDYAINNYLSDDNYMPIDISALIQENVLGSQLLEKIMGALAIYSYKDDKLHLQQTNEEYGRIIQDKGLGKNAETDIIHFLDKRTQEKIKQNMKKVLLENVPVDMIAALEKRDKSRYWFKIRLFTVAELYRRSFFYMSIFDVTESMGKFFDND</sequence>
<dbReference type="Pfam" id="PF00563">
    <property type="entry name" value="EAL"/>
    <property type="match status" value="1"/>
</dbReference>
<name>A0ABT9Y910_9FIRM</name>
<dbReference type="EMBL" id="JAUSUE010000015">
    <property type="protein sequence ID" value="MDQ0204337.1"/>
    <property type="molecule type" value="Genomic_DNA"/>
</dbReference>
<comment type="caution">
    <text evidence="2">The sequence shown here is derived from an EMBL/GenBank/DDBJ whole genome shotgun (WGS) entry which is preliminary data.</text>
</comment>
<dbReference type="SMART" id="SM00052">
    <property type="entry name" value="EAL"/>
    <property type="match status" value="1"/>
</dbReference>
<accession>A0ABT9Y910</accession>
<reference evidence="2 3" key="1">
    <citation type="submission" date="2023-07" db="EMBL/GenBank/DDBJ databases">
        <title>Genomic Encyclopedia of Type Strains, Phase IV (KMG-IV): sequencing the most valuable type-strain genomes for metagenomic binning, comparative biology and taxonomic classification.</title>
        <authorList>
            <person name="Goeker M."/>
        </authorList>
    </citation>
    <scope>NUCLEOTIDE SEQUENCE [LARGE SCALE GENOMIC DNA]</scope>
    <source>
        <strain evidence="2 3">DSM 16980</strain>
    </source>
</reference>
<evidence type="ECO:0000313" key="3">
    <source>
        <dbReference type="Proteomes" id="UP001239167"/>
    </source>
</evidence>
<dbReference type="CDD" id="cd01948">
    <property type="entry name" value="EAL"/>
    <property type="match status" value="1"/>
</dbReference>
<keyword evidence="3" id="KW-1185">Reference proteome</keyword>
<dbReference type="InterPro" id="IPR035919">
    <property type="entry name" value="EAL_sf"/>
</dbReference>
<dbReference type="InterPro" id="IPR050706">
    <property type="entry name" value="Cyclic-di-GMP_PDE-like"/>
</dbReference>
<dbReference type="PANTHER" id="PTHR33121:SF70">
    <property type="entry name" value="SIGNALING PROTEIN YKOW"/>
    <property type="match status" value="1"/>
</dbReference>
<gene>
    <name evidence="2" type="ORF">J2S01_002065</name>
</gene>
<dbReference type="InterPro" id="IPR001633">
    <property type="entry name" value="EAL_dom"/>
</dbReference>
<evidence type="ECO:0000313" key="2">
    <source>
        <dbReference type="EMBL" id="MDQ0204337.1"/>
    </source>
</evidence>
<evidence type="ECO:0000259" key="1">
    <source>
        <dbReference type="PROSITE" id="PS50883"/>
    </source>
</evidence>
<dbReference type="PROSITE" id="PS50883">
    <property type="entry name" value="EAL"/>
    <property type="match status" value="1"/>
</dbReference>
<dbReference type="PANTHER" id="PTHR33121">
    <property type="entry name" value="CYCLIC DI-GMP PHOSPHODIESTERASE PDEF"/>
    <property type="match status" value="1"/>
</dbReference>
<dbReference type="Gene3D" id="3.20.20.450">
    <property type="entry name" value="EAL domain"/>
    <property type="match status" value="1"/>
</dbReference>
<proteinExistence type="predicted"/>
<dbReference type="SUPFAM" id="SSF141868">
    <property type="entry name" value="EAL domain-like"/>
    <property type="match status" value="1"/>
</dbReference>